<comment type="caution">
    <text evidence="1">The sequence shown here is derived from an EMBL/GenBank/DDBJ whole genome shotgun (WGS) entry which is preliminary data.</text>
</comment>
<dbReference type="AlphaFoldDB" id="A0A2U1ALA2"/>
<gene>
    <name evidence="1" type="ORF">C8D82_13247</name>
</gene>
<proteinExistence type="predicted"/>
<name>A0A2U1ALA2_9BACT</name>
<evidence type="ECO:0000313" key="1">
    <source>
        <dbReference type="EMBL" id="PVY37209.1"/>
    </source>
</evidence>
<reference evidence="1 2" key="1">
    <citation type="submission" date="2018-04" db="EMBL/GenBank/DDBJ databases">
        <title>Genomic Encyclopedia of Type Strains, Phase IV (KMG-IV): sequencing the most valuable type-strain genomes for metagenomic binning, comparative biology and taxonomic classification.</title>
        <authorList>
            <person name="Goeker M."/>
        </authorList>
    </citation>
    <scope>NUCLEOTIDE SEQUENCE [LARGE SCALE GENOMIC DNA]</scope>
    <source>
        <strain evidence="1 2">DSM 14823</strain>
    </source>
</reference>
<evidence type="ECO:0000313" key="2">
    <source>
        <dbReference type="Proteomes" id="UP000245959"/>
    </source>
</evidence>
<dbReference type="EMBL" id="QEKH01000032">
    <property type="protein sequence ID" value="PVY37209.1"/>
    <property type="molecule type" value="Genomic_DNA"/>
</dbReference>
<dbReference type="GeneID" id="78296680"/>
<accession>A0A2U1ALA2</accession>
<dbReference type="RefSeq" id="WP_116885400.1">
    <property type="nucleotide sequence ID" value="NZ_CABMMC010000001.1"/>
</dbReference>
<keyword evidence="2" id="KW-1185">Reference proteome</keyword>
<dbReference type="Proteomes" id="UP000245959">
    <property type="component" value="Unassembled WGS sequence"/>
</dbReference>
<sequence length="147" mass="16760">MQKITFFSKCARCHAVYVPAEQVYCSRCERLRVSQLQPRPPVSFRGAPRTVRFRLKAASLPWEYNLNELVKARLVAADHTVYIGLRNNAYTYEIHHDGNIVAQFSRLPDMDAARSRSVRHLARLLNLPLPELAARLKSGELSPKKGC</sequence>
<protein>
    <submittedName>
        <fullName evidence="1">Uncharacterized protein</fullName>
    </submittedName>
</protein>
<organism evidence="1 2">
    <name type="scientific">Victivallis vadensis</name>
    <dbReference type="NCBI Taxonomy" id="172901"/>
    <lineage>
        <taxon>Bacteria</taxon>
        <taxon>Pseudomonadati</taxon>
        <taxon>Lentisphaerota</taxon>
        <taxon>Lentisphaeria</taxon>
        <taxon>Victivallales</taxon>
        <taxon>Victivallaceae</taxon>
        <taxon>Victivallis</taxon>
    </lineage>
</organism>